<dbReference type="InterPro" id="IPR011977">
    <property type="entry name" value="Pept_M3B_clade3"/>
</dbReference>
<dbReference type="Gene3D" id="1.10.1370.20">
    <property type="entry name" value="Oligoendopeptidase f, C-terminal domain"/>
    <property type="match status" value="1"/>
</dbReference>
<dbReference type="InterPro" id="IPR042088">
    <property type="entry name" value="OligoPept_F_C"/>
</dbReference>
<keyword evidence="3 6" id="KW-0378">Hydrolase</keyword>
<dbReference type="PANTHER" id="PTHR34217">
    <property type="entry name" value="METAL-DEPENDENT CARBOXYPEPTIDASE"/>
    <property type="match status" value="1"/>
</dbReference>
<dbReference type="Pfam" id="PF08439">
    <property type="entry name" value="Peptidase_M3_N"/>
    <property type="match status" value="1"/>
</dbReference>
<dbReference type="PANTHER" id="PTHR34217:SF1">
    <property type="entry name" value="CARBOXYPEPTIDASE 1"/>
    <property type="match status" value="1"/>
</dbReference>
<gene>
    <name evidence="9" type="ORF">KJ970_14095</name>
</gene>
<comment type="similarity">
    <text evidence="6">Belongs to the peptidase M3 family.</text>
</comment>
<keyword evidence="2 6" id="KW-0479">Metal-binding</keyword>
<keyword evidence="1 6" id="KW-0645">Protease</keyword>
<evidence type="ECO:0000313" key="9">
    <source>
        <dbReference type="EMBL" id="MBU2692047.1"/>
    </source>
</evidence>
<evidence type="ECO:0000259" key="8">
    <source>
        <dbReference type="Pfam" id="PF08439"/>
    </source>
</evidence>
<comment type="cofactor">
    <cofactor evidence="6">
        <name>Zn(2+)</name>
        <dbReference type="ChEBI" id="CHEBI:29105"/>
    </cofactor>
    <text evidence="6">Binds 1 zinc ion.</text>
</comment>
<dbReference type="GO" id="GO:0046872">
    <property type="term" value="F:metal ion binding"/>
    <property type="evidence" value="ECO:0007669"/>
    <property type="project" value="UniProtKB-UniRule"/>
</dbReference>
<evidence type="ECO:0000256" key="6">
    <source>
        <dbReference type="RuleBase" id="RU003435"/>
    </source>
</evidence>
<dbReference type="InterPro" id="IPR001333">
    <property type="entry name" value="Peptidase_M32_Taq"/>
</dbReference>
<accession>A0A948W4B9</accession>
<dbReference type="EMBL" id="JAHJDP010000084">
    <property type="protein sequence ID" value="MBU2692047.1"/>
    <property type="molecule type" value="Genomic_DNA"/>
</dbReference>
<evidence type="ECO:0000259" key="7">
    <source>
        <dbReference type="Pfam" id="PF01432"/>
    </source>
</evidence>
<dbReference type="NCBIfam" id="TIGR02290">
    <property type="entry name" value="M3_fam_3"/>
    <property type="match status" value="1"/>
</dbReference>
<dbReference type="AlphaFoldDB" id="A0A948W4B9"/>
<keyword evidence="5 6" id="KW-0482">Metalloprotease</keyword>
<dbReference type="GO" id="GO:0004222">
    <property type="term" value="F:metalloendopeptidase activity"/>
    <property type="evidence" value="ECO:0007669"/>
    <property type="project" value="InterPro"/>
</dbReference>
<dbReference type="InterPro" id="IPR001567">
    <property type="entry name" value="Pept_M3A_M3B_dom"/>
</dbReference>
<dbReference type="GO" id="GO:0004181">
    <property type="term" value="F:metallocarboxypeptidase activity"/>
    <property type="evidence" value="ECO:0007669"/>
    <property type="project" value="InterPro"/>
</dbReference>
<evidence type="ECO:0000256" key="5">
    <source>
        <dbReference type="ARBA" id="ARBA00023049"/>
    </source>
</evidence>
<comment type="caution">
    <text evidence="9">The sequence shown here is derived from an EMBL/GenBank/DDBJ whole genome shotgun (WGS) entry which is preliminary data.</text>
</comment>
<dbReference type="Pfam" id="PF01432">
    <property type="entry name" value="Peptidase_M3"/>
    <property type="match status" value="1"/>
</dbReference>
<organism evidence="9 10">
    <name type="scientific">Eiseniibacteriota bacterium</name>
    <dbReference type="NCBI Taxonomy" id="2212470"/>
    <lineage>
        <taxon>Bacteria</taxon>
        <taxon>Candidatus Eiseniibacteriota</taxon>
    </lineage>
</organism>
<feature type="domain" description="Oligopeptidase F N-terminal" evidence="8">
    <location>
        <begin position="118"/>
        <end position="181"/>
    </location>
</feature>
<feature type="domain" description="Peptidase M3A/M3B catalytic" evidence="7">
    <location>
        <begin position="202"/>
        <end position="582"/>
    </location>
</feature>
<dbReference type="Gene3D" id="1.20.140.70">
    <property type="entry name" value="Oligopeptidase f, N-terminal domain"/>
    <property type="match status" value="1"/>
</dbReference>
<evidence type="ECO:0000313" key="10">
    <source>
        <dbReference type="Proteomes" id="UP000777784"/>
    </source>
</evidence>
<keyword evidence="4 6" id="KW-0862">Zinc</keyword>
<evidence type="ECO:0000256" key="4">
    <source>
        <dbReference type="ARBA" id="ARBA00022833"/>
    </source>
</evidence>
<dbReference type="InterPro" id="IPR034006">
    <property type="entry name" value="M3B_PepF_2"/>
</dbReference>
<dbReference type="CDD" id="cd09607">
    <property type="entry name" value="M3B_PepF"/>
    <property type="match status" value="1"/>
</dbReference>
<evidence type="ECO:0000256" key="2">
    <source>
        <dbReference type="ARBA" id="ARBA00022723"/>
    </source>
</evidence>
<dbReference type="GO" id="GO:0006508">
    <property type="term" value="P:proteolysis"/>
    <property type="evidence" value="ECO:0007669"/>
    <property type="project" value="UniProtKB-KW"/>
</dbReference>
<protein>
    <submittedName>
        <fullName evidence="9">M3 family oligoendopeptidase</fullName>
    </submittedName>
</protein>
<sequence length="598" mass="68367">MNQRNMKWDLESIFPGGSNSKEYKEFREVVTRDLHTRKEIFSSLQKSISDASRSSWADFLSSMQDLIERLNHAASFAGCLSAQDVKDEHANTILEEMSALDAMFQTIMTDVEEVAIKTSDNEWAKLVEDPRLAGAKFFWNELRTNARKKMEPRLEKLTAELAVNGYHAWGRLYTKIAGDLRAEFDVAGKIETLSMGQLANKMSSPDRDIRRQAFEKLEATWRSVESTAAMALNSQAGFRLDVYKNRDWSSALYEPLVMGRLKKETVDAMWQSVARGISRLTDYVNVKRKLLGIDKFRWYDQIAPVGGGNLKYTYDEACDFVITHLTTFSPDLGALAKKAIDNRWIEAEDRSGKAAGGFCTGLPLKRESRIFMTFSGAYDEMMTLAHEIGHAYHSHVLRDQDYFARHYPMNLAETASTFNELLVTDAALESTTNADIKISLLNQKIQDGMTMFCNIRARFLFDCMFYEERRKGTVPKDRLNELMVEAQKTAFGDILSEDGYHPYFWASKLHFFITEMPFYNFPYTFGYLFSGGIYDLAKKEGPSFYKKYRALLADTGSMTTEAVAQKHLGIDLTQETFWDDAVNRVLMDVETFISMVEE</sequence>
<dbReference type="Proteomes" id="UP000777784">
    <property type="component" value="Unassembled WGS sequence"/>
</dbReference>
<proteinExistence type="inferred from homology"/>
<dbReference type="InterPro" id="IPR013647">
    <property type="entry name" value="OligopepF_N_dom"/>
</dbReference>
<name>A0A948W4B9_UNCEI</name>
<dbReference type="SUPFAM" id="SSF55486">
    <property type="entry name" value="Metalloproteases ('zincins'), catalytic domain"/>
    <property type="match status" value="1"/>
</dbReference>
<evidence type="ECO:0000256" key="3">
    <source>
        <dbReference type="ARBA" id="ARBA00022801"/>
    </source>
</evidence>
<evidence type="ECO:0000256" key="1">
    <source>
        <dbReference type="ARBA" id="ARBA00022670"/>
    </source>
</evidence>
<reference evidence="9" key="1">
    <citation type="submission" date="2021-05" db="EMBL/GenBank/DDBJ databases">
        <title>Energy efficiency and biological interactions define the core microbiome of deep oligotrophic groundwater.</title>
        <authorList>
            <person name="Mehrshad M."/>
            <person name="Lopez-Fernandez M."/>
            <person name="Bell E."/>
            <person name="Bernier-Latmani R."/>
            <person name="Bertilsson S."/>
            <person name="Dopson M."/>
        </authorList>
    </citation>
    <scope>NUCLEOTIDE SEQUENCE</scope>
    <source>
        <strain evidence="9">Modern_marine.mb.64</strain>
    </source>
</reference>